<keyword evidence="1" id="KW-1133">Transmembrane helix</keyword>
<dbReference type="RefSeq" id="WP_136451182.1">
    <property type="nucleotide sequence ID" value="NZ_SSTI01000004.1"/>
</dbReference>
<evidence type="ECO:0000313" key="3">
    <source>
        <dbReference type="EMBL" id="THG40509.1"/>
    </source>
</evidence>
<feature type="transmembrane region" description="Helical" evidence="1">
    <location>
        <begin position="90"/>
        <end position="107"/>
    </location>
</feature>
<accession>A0ABY2QJ49</accession>
<dbReference type="Pfam" id="PF06724">
    <property type="entry name" value="DUF1206"/>
    <property type="match status" value="3"/>
</dbReference>
<feature type="transmembrane region" description="Helical" evidence="1">
    <location>
        <begin position="50"/>
        <end position="69"/>
    </location>
</feature>
<gene>
    <name evidence="3" type="ORF">E5988_06680</name>
</gene>
<feature type="domain" description="DUF1206" evidence="2">
    <location>
        <begin position="90"/>
        <end position="157"/>
    </location>
</feature>
<proteinExistence type="predicted"/>
<evidence type="ECO:0000259" key="2">
    <source>
        <dbReference type="Pfam" id="PF06724"/>
    </source>
</evidence>
<evidence type="ECO:0000313" key="4">
    <source>
        <dbReference type="Proteomes" id="UP000308038"/>
    </source>
</evidence>
<dbReference type="EMBL" id="SSTI01000004">
    <property type="protein sequence ID" value="THG40509.1"/>
    <property type="molecule type" value="Genomic_DNA"/>
</dbReference>
<comment type="caution">
    <text evidence="3">The sequence shown here is derived from an EMBL/GenBank/DDBJ whole genome shotgun (WGS) entry which is preliminary data.</text>
</comment>
<protein>
    <submittedName>
        <fullName evidence="3">DUF1206 domain-containing protein</fullName>
    </submittedName>
</protein>
<keyword evidence="1" id="KW-0812">Transmembrane</keyword>
<feature type="domain" description="DUF1206" evidence="2">
    <location>
        <begin position="13"/>
        <end position="74"/>
    </location>
</feature>
<keyword evidence="4" id="KW-1185">Reference proteome</keyword>
<reference evidence="3 4" key="1">
    <citation type="submission" date="2019-04" db="EMBL/GenBank/DDBJ databases">
        <title>Microbes associate with the intestines of laboratory mice.</title>
        <authorList>
            <person name="Navarre W."/>
            <person name="Wong E."/>
            <person name="Huang K.C."/>
            <person name="Tropini C."/>
            <person name="Ng K."/>
            <person name="Yu B."/>
        </authorList>
    </citation>
    <scope>NUCLEOTIDE SEQUENCE [LARGE SCALE GENOMIC DNA]</scope>
    <source>
        <strain evidence="3 4">NM83_B4-11</strain>
    </source>
</reference>
<evidence type="ECO:0000256" key="1">
    <source>
        <dbReference type="SAM" id="Phobius"/>
    </source>
</evidence>
<keyword evidence="1" id="KW-0472">Membrane</keyword>
<feature type="transmembrane region" description="Helical" evidence="1">
    <location>
        <begin position="134"/>
        <end position="156"/>
    </location>
</feature>
<feature type="transmembrane region" description="Helical" evidence="1">
    <location>
        <begin position="176"/>
        <end position="197"/>
    </location>
</feature>
<dbReference type="Proteomes" id="UP000308038">
    <property type="component" value="Unassembled WGS sequence"/>
</dbReference>
<organism evidence="3 4">
    <name type="scientific">Sphingomonas olei</name>
    <dbReference type="NCBI Taxonomy" id="1886787"/>
    <lineage>
        <taxon>Bacteria</taxon>
        <taxon>Pseudomonadati</taxon>
        <taxon>Pseudomonadota</taxon>
        <taxon>Alphaproteobacteria</taxon>
        <taxon>Sphingomonadales</taxon>
        <taxon>Sphingomonadaceae</taxon>
        <taxon>Sphingomonas</taxon>
    </lineage>
</organism>
<sequence length="262" mass="28279">MNANARLTTLTRIGFAARGLLYIVIAMLVLRTGRAEDQSGALEYLREGGGQFLLGVMAAGLAAYGIWRLTDAAFDLERHGSDRRGVFERLGAGASGVVHLFFSWQSVRLMRGVALSGDGTQEGTQTALQMPGGWALVIVGGIILLAVAAVQLMKAVKGSFLRYIDPSIARRPWVQWCGRAGYAARGLVFLISGYFLVRAGMEGQADEAGGMARVLAWLSSPFDVIISAGLLAFGLFTLVEARYRRLHDVPVDQAIRRATSWS</sequence>
<feature type="domain" description="DUF1206" evidence="2">
    <location>
        <begin position="180"/>
        <end position="244"/>
    </location>
</feature>
<feature type="transmembrane region" description="Helical" evidence="1">
    <location>
        <begin position="12"/>
        <end position="30"/>
    </location>
</feature>
<dbReference type="InterPro" id="IPR009597">
    <property type="entry name" value="DUF1206"/>
</dbReference>
<feature type="transmembrane region" description="Helical" evidence="1">
    <location>
        <begin position="217"/>
        <end position="239"/>
    </location>
</feature>
<name>A0ABY2QJ49_9SPHN</name>